<reference evidence="2" key="1">
    <citation type="submission" date="2014-09" db="EMBL/GenBank/DDBJ databases">
        <authorList>
            <person name="Sharma Rahul"/>
            <person name="Thines Marco"/>
        </authorList>
    </citation>
    <scope>NUCLEOTIDE SEQUENCE [LARGE SCALE GENOMIC DNA]</scope>
</reference>
<dbReference type="RefSeq" id="XP_024576057.1">
    <property type="nucleotide sequence ID" value="XM_024725263.1"/>
</dbReference>
<organism evidence="1 2">
    <name type="scientific">Plasmopara halstedii</name>
    <name type="common">Downy mildew of sunflower</name>
    <dbReference type="NCBI Taxonomy" id="4781"/>
    <lineage>
        <taxon>Eukaryota</taxon>
        <taxon>Sar</taxon>
        <taxon>Stramenopiles</taxon>
        <taxon>Oomycota</taxon>
        <taxon>Peronosporomycetes</taxon>
        <taxon>Peronosporales</taxon>
        <taxon>Peronosporaceae</taxon>
        <taxon>Plasmopara</taxon>
    </lineage>
</organism>
<accession>A0A0P1AGB6</accession>
<dbReference type="GeneID" id="36404979"/>
<sequence>MTNNTPSCRRLVETLCPEIVTSKSAQDSGLPEVGLADAAMRQDVDPEEGPAPAVDDSLSTAANVGSAVTGLVVEQDDNLNYDGSLKAKAKAKTYY</sequence>
<keyword evidence="2" id="KW-1185">Reference proteome</keyword>
<protein>
    <submittedName>
        <fullName evidence="1">Uncharacterized protein</fullName>
    </submittedName>
</protein>
<proteinExistence type="predicted"/>
<evidence type="ECO:0000313" key="1">
    <source>
        <dbReference type="EMBL" id="CEG39688.1"/>
    </source>
</evidence>
<dbReference type="EMBL" id="CCYD01000435">
    <property type="protein sequence ID" value="CEG39688.1"/>
    <property type="molecule type" value="Genomic_DNA"/>
</dbReference>
<dbReference type="Proteomes" id="UP000054928">
    <property type="component" value="Unassembled WGS sequence"/>
</dbReference>
<name>A0A0P1AGB6_PLAHL</name>
<evidence type="ECO:0000313" key="2">
    <source>
        <dbReference type="Proteomes" id="UP000054928"/>
    </source>
</evidence>
<dbReference type="AlphaFoldDB" id="A0A0P1AGB6"/>